<keyword evidence="3" id="KW-1185">Reference proteome</keyword>
<reference evidence="2 3" key="1">
    <citation type="submission" date="2018-09" db="EMBL/GenBank/DDBJ databases">
        <title>Mesorhizobium carmichaelinearum sp. nov. isolated from Carmichaelinea spp. root nodules in New Zealand.</title>
        <authorList>
            <person name="De Meyer S.E."/>
        </authorList>
    </citation>
    <scope>NUCLEOTIDE SEQUENCE [LARGE SCALE GENOMIC DNA]</scope>
    <source>
        <strain evidence="2 3">ICMP19557</strain>
    </source>
</reference>
<name>A0A3A5L2W8_9HYPH</name>
<dbReference type="RefSeq" id="WP_120012013.1">
    <property type="nucleotide sequence ID" value="NZ_QZWZ01000001.1"/>
</dbReference>
<keyword evidence="1" id="KW-0812">Transmembrane</keyword>
<gene>
    <name evidence="2" type="ORF">D3227_02125</name>
</gene>
<evidence type="ECO:0000256" key="1">
    <source>
        <dbReference type="SAM" id="Phobius"/>
    </source>
</evidence>
<feature type="transmembrane region" description="Helical" evidence="1">
    <location>
        <begin position="20"/>
        <end position="40"/>
    </location>
</feature>
<sequence length="190" mass="20654">MGFLDQLKAVWPLVTQAPWGFAPVAFAVLASGWAVGRFMYGQRIALLKERIESYKEKLDGASPEEARLRIDRLEARIRQLEATAPRTLGPEQMEAIAEAGRRSPGRILITYDSAASDGGALQAQFLQAFRKAGWTASGNFMAGGEDDYLHEFVLNLPADATPASQAARTALQSAKISFASGQRSNNIVQI</sequence>
<keyword evidence="1" id="KW-0472">Membrane</keyword>
<dbReference type="Proteomes" id="UP000272706">
    <property type="component" value="Unassembled WGS sequence"/>
</dbReference>
<dbReference type="AlphaFoldDB" id="A0A3A5L2W8"/>
<evidence type="ECO:0000313" key="2">
    <source>
        <dbReference type="EMBL" id="RJT42671.1"/>
    </source>
</evidence>
<dbReference type="OrthoDB" id="8454276at2"/>
<comment type="caution">
    <text evidence="2">The sequence shown here is derived from an EMBL/GenBank/DDBJ whole genome shotgun (WGS) entry which is preliminary data.</text>
</comment>
<dbReference type="EMBL" id="QZWZ01000001">
    <property type="protein sequence ID" value="RJT42671.1"/>
    <property type="molecule type" value="Genomic_DNA"/>
</dbReference>
<protein>
    <submittedName>
        <fullName evidence="2">Uncharacterized protein</fullName>
    </submittedName>
</protein>
<proteinExistence type="predicted"/>
<evidence type="ECO:0000313" key="3">
    <source>
        <dbReference type="Proteomes" id="UP000272706"/>
    </source>
</evidence>
<organism evidence="2 3">
    <name type="scientific">Mesorhizobium waimense</name>
    <dbReference type="NCBI Taxonomy" id="1300307"/>
    <lineage>
        <taxon>Bacteria</taxon>
        <taxon>Pseudomonadati</taxon>
        <taxon>Pseudomonadota</taxon>
        <taxon>Alphaproteobacteria</taxon>
        <taxon>Hyphomicrobiales</taxon>
        <taxon>Phyllobacteriaceae</taxon>
        <taxon>Mesorhizobium</taxon>
    </lineage>
</organism>
<accession>A0A3A5L2W8</accession>
<keyword evidence="1" id="KW-1133">Transmembrane helix</keyword>